<evidence type="ECO:0000256" key="6">
    <source>
        <dbReference type="SAM" id="MobiDB-lite"/>
    </source>
</evidence>
<feature type="compositionally biased region" description="Basic residues" evidence="6">
    <location>
        <begin position="322"/>
        <end position="339"/>
    </location>
</feature>
<evidence type="ECO:0000259" key="7">
    <source>
        <dbReference type="PROSITE" id="PS50931"/>
    </source>
</evidence>
<evidence type="ECO:0000256" key="2">
    <source>
        <dbReference type="ARBA" id="ARBA00009437"/>
    </source>
</evidence>
<dbReference type="OrthoDB" id="196624at2"/>
<organism evidence="8 9">
    <name type="scientific">Bradyrhizobium lablabi</name>
    <dbReference type="NCBI Taxonomy" id="722472"/>
    <lineage>
        <taxon>Bacteria</taxon>
        <taxon>Pseudomonadati</taxon>
        <taxon>Pseudomonadota</taxon>
        <taxon>Alphaproteobacteria</taxon>
        <taxon>Hyphomicrobiales</taxon>
        <taxon>Nitrobacteraceae</taxon>
        <taxon>Bradyrhizobium</taxon>
    </lineage>
</organism>
<dbReference type="Pfam" id="PF00126">
    <property type="entry name" value="HTH_1"/>
    <property type="match status" value="1"/>
</dbReference>
<gene>
    <name evidence="8" type="ORF">SAMN05444159_2787</name>
</gene>
<proteinExistence type="inferred from homology"/>
<evidence type="ECO:0000256" key="5">
    <source>
        <dbReference type="ARBA" id="ARBA00023163"/>
    </source>
</evidence>
<sequence>MRSPAVPSVDQLRVLLTVAEAGSFTAAAKRLGRATSAISYAIDTLEAQLGISLFDRGTTRKPKLTQQGKAVVSEARAVALSIETLRARVRGFLQELEPEVSLAVDSMLPNDRLTTLLREFHAQFPTVPVRLLVQTLGDVERVVRNGDADIGVGSLMHMDMTGFRRIDLEGIRLVPVAAPSHPLANASETDPPQARDFVQLVLSEQPAGEGRDFGVVSLNTWRISDQAVRHKLLLAGLGWCGMPEPTVRADIETGKLVRLKLPEWRGGEYPMMAIHKIDTPPGPAGRWLIERLVTLTDEAEPSARQIAKPQASKARGPSLHPSAKRAKRRRVRSPRLARA</sequence>
<feature type="domain" description="HTH lysR-type" evidence="7">
    <location>
        <begin position="7"/>
        <end position="65"/>
    </location>
</feature>
<dbReference type="CDD" id="cd05466">
    <property type="entry name" value="PBP2_LTTR_substrate"/>
    <property type="match status" value="1"/>
</dbReference>
<dbReference type="PANTHER" id="PTHR30126">
    <property type="entry name" value="HTH-TYPE TRANSCRIPTIONAL REGULATOR"/>
    <property type="match status" value="1"/>
</dbReference>
<dbReference type="FunFam" id="1.10.10.10:FF:000001">
    <property type="entry name" value="LysR family transcriptional regulator"/>
    <property type="match status" value="1"/>
</dbReference>
<dbReference type="GO" id="GO:0003700">
    <property type="term" value="F:DNA-binding transcription factor activity"/>
    <property type="evidence" value="ECO:0007669"/>
    <property type="project" value="InterPro"/>
</dbReference>
<feature type="region of interest" description="Disordered" evidence="6">
    <location>
        <begin position="299"/>
        <end position="339"/>
    </location>
</feature>
<protein>
    <submittedName>
        <fullName evidence="8">DNA-binding transcriptional regulator, LysR family</fullName>
    </submittedName>
</protein>
<accession>A0A1M6QUM1</accession>
<dbReference type="SUPFAM" id="SSF46785">
    <property type="entry name" value="Winged helix' DNA-binding domain"/>
    <property type="match status" value="1"/>
</dbReference>
<dbReference type="Proteomes" id="UP000189935">
    <property type="component" value="Chromosome I"/>
</dbReference>
<evidence type="ECO:0000313" key="8">
    <source>
        <dbReference type="EMBL" id="SHK23727.1"/>
    </source>
</evidence>
<dbReference type="InterPro" id="IPR036390">
    <property type="entry name" value="WH_DNA-bd_sf"/>
</dbReference>
<dbReference type="Gene3D" id="3.40.190.290">
    <property type="match status" value="1"/>
</dbReference>
<comment type="function">
    <text evidence="1">NodD regulates the expression of the nodABCFE genes which encode other nodulation proteins. NodD is also a negative regulator of its own expression. Binds flavonoids as inducers.</text>
</comment>
<evidence type="ECO:0000313" key="9">
    <source>
        <dbReference type="Proteomes" id="UP000189935"/>
    </source>
</evidence>
<dbReference type="EMBL" id="LT670844">
    <property type="protein sequence ID" value="SHK23727.1"/>
    <property type="molecule type" value="Genomic_DNA"/>
</dbReference>
<keyword evidence="3" id="KW-0805">Transcription regulation</keyword>
<evidence type="ECO:0000256" key="3">
    <source>
        <dbReference type="ARBA" id="ARBA00023015"/>
    </source>
</evidence>
<dbReference type="GO" id="GO:0000976">
    <property type="term" value="F:transcription cis-regulatory region binding"/>
    <property type="evidence" value="ECO:0007669"/>
    <property type="project" value="TreeGrafter"/>
</dbReference>
<dbReference type="InterPro" id="IPR000847">
    <property type="entry name" value="LysR_HTH_N"/>
</dbReference>
<dbReference type="RefSeq" id="WP_079538692.1">
    <property type="nucleotide sequence ID" value="NZ_LT670844.1"/>
</dbReference>
<dbReference type="AlphaFoldDB" id="A0A1M6QUM1"/>
<name>A0A1M6QUM1_9BRAD</name>
<evidence type="ECO:0000256" key="1">
    <source>
        <dbReference type="ARBA" id="ARBA00003502"/>
    </source>
</evidence>
<keyword evidence="4 8" id="KW-0238">DNA-binding</keyword>
<dbReference type="Pfam" id="PF03466">
    <property type="entry name" value="LysR_substrate"/>
    <property type="match status" value="1"/>
</dbReference>
<keyword evidence="5" id="KW-0804">Transcription</keyword>
<reference evidence="8 9" key="1">
    <citation type="submission" date="2016-11" db="EMBL/GenBank/DDBJ databases">
        <authorList>
            <person name="Jaros S."/>
            <person name="Januszkiewicz K."/>
            <person name="Wedrychowicz H."/>
        </authorList>
    </citation>
    <scope>NUCLEOTIDE SEQUENCE [LARGE SCALE GENOMIC DNA]</scope>
    <source>
        <strain evidence="8 9">GAS499</strain>
    </source>
</reference>
<dbReference type="PROSITE" id="PS50931">
    <property type="entry name" value="HTH_LYSR"/>
    <property type="match status" value="1"/>
</dbReference>
<dbReference type="InterPro" id="IPR036388">
    <property type="entry name" value="WH-like_DNA-bd_sf"/>
</dbReference>
<comment type="similarity">
    <text evidence="2">Belongs to the LysR transcriptional regulatory family.</text>
</comment>
<dbReference type="PANTHER" id="PTHR30126:SF91">
    <property type="entry name" value="LYSR FAMILY TRANSCRIPTIONAL REGULATOR"/>
    <property type="match status" value="1"/>
</dbReference>
<dbReference type="InterPro" id="IPR005119">
    <property type="entry name" value="LysR_subst-bd"/>
</dbReference>
<dbReference type="SUPFAM" id="SSF53850">
    <property type="entry name" value="Periplasmic binding protein-like II"/>
    <property type="match status" value="1"/>
</dbReference>
<evidence type="ECO:0000256" key="4">
    <source>
        <dbReference type="ARBA" id="ARBA00023125"/>
    </source>
</evidence>
<dbReference type="Gene3D" id="1.10.10.10">
    <property type="entry name" value="Winged helix-like DNA-binding domain superfamily/Winged helix DNA-binding domain"/>
    <property type="match status" value="1"/>
</dbReference>